<comment type="caution">
    <text evidence="2">The sequence shown here is derived from an EMBL/GenBank/DDBJ whole genome shotgun (WGS) entry which is preliminary data.</text>
</comment>
<name>A0AAD4GLT8_BOLED</name>
<feature type="compositionally biased region" description="Basic and acidic residues" evidence="1">
    <location>
        <begin position="45"/>
        <end position="62"/>
    </location>
</feature>
<dbReference type="EMBL" id="WHUW01000001">
    <property type="protein sequence ID" value="KAF8452002.1"/>
    <property type="molecule type" value="Genomic_DNA"/>
</dbReference>
<dbReference type="AlphaFoldDB" id="A0AAD4GLT8"/>
<evidence type="ECO:0000256" key="1">
    <source>
        <dbReference type="SAM" id="MobiDB-lite"/>
    </source>
</evidence>
<reference evidence="2" key="1">
    <citation type="submission" date="2019-10" db="EMBL/GenBank/DDBJ databases">
        <authorList>
            <consortium name="DOE Joint Genome Institute"/>
            <person name="Kuo A."/>
            <person name="Miyauchi S."/>
            <person name="Kiss E."/>
            <person name="Drula E."/>
            <person name="Kohler A."/>
            <person name="Sanchez-Garcia M."/>
            <person name="Andreopoulos B."/>
            <person name="Barry K.W."/>
            <person name="Bonito G."/>
            <person name="Buee M."/>
            <person name="Carver A."/>
            <person name="Chen C."/>
            <person name="Cichocki N."/>
            <person name="Clum A."/>
            <person name="Culley D."/>
            <person name="Crous P.W."/>
            <person name="Fauchery L."/>
            <person name="Girlanda M."/>
            <person name="Hayes R."/>
            <person name="Keri Z."/>
            <person name="LaButti K."/>
            <person name="Lipzen A."/>
            <person name="Lombard V."/>
            <person name="Magnuson J."/>
            <person name="Maillard F."/>
            <person name="Morin E."/>
            <person name="Murat C."/>
            <person name="Nolan M."/>
            <person name="Ohm R."/>
            <person name="Pangilinan J."/>
            <person name="Pereira M."/>
            <person name="Perotto S."/>
            <person name="Peter M."/>
            <person name="Riley R."/>
            <person name="Sitrit Y."/>
            <person name="Stielow B."/>
            <person name="Szollosi G."/>
            <person name="Zifcakova L."/>
            <person name="Stursova M."/>
            <person name="Spatafora J.W."/>
            <person name="Tedersoo L."/>
            <person name="Vaario L.-M."/>
            <person name="Yamada A."/>
            <person name="Yan M."/>
            <person name="Wang P."/>
            <person name="Xu J."/>
            <person name="Bruns T."/>
            <person name="Baldrian P."/>
            <person name="Vilgalys R."/>
            <person name="Henrissat B."/>
            <person name="Grigoriev I.V."/>
            <person name="Hibbett D."/>
            <person name="Nagy L.G."/>
            <person name="Martin F.M."/>
        </authorList>
    </citation>
    <scope>NUCLEOTIDE SEQUENCE</scope>
    <source>
        <strain evidence="2">BED1</strain>
    </source>
</reference>
<dbReference type="Proteomes" id="UP001194468">
    <property type="component" value="Unassembled WGS sequence"/>
</dbReference>
<sequence>MGCKVIQSSPPSLHNDETTVNGGRDNTRPDNAKGLNANTPGSQAEKTDDRSDAALPHVRDPPRYSTIPPRTPGLG</sequence>
<reference evidence="2" key="2">
    <citation type="journal article" date="2020" name="Nat. Commun.">
        <title>Large-scale genome sequencing of mycorrhizal fungi provides insights into the early evolution of symbiotic traits.</title>
        <authorList>
            <person name="Miyauchi S."/>
            <person name="Kiss E."/>
            <person name="Kuo A."/>
            <person name="Drula E."/>
            <person name="Kohler A."/>
            <person name="Sanchez-Garcia M."/>
            <person name="Morin E."/>
            <person name="Andreopoulos B."/>
            <person name="Barry K.W."/>
            <person name="Bonito G."/>
            <person name="Buee M."/>
            <person name="Carver A."/>
            <person name="Chen C."/>
            <person name="Cichocki N."/>
            <person name="Clum A."/>
            <person name="Culley D."/>
            <person name="Crous P.W."/>
            <person name="Fauchery L."/>
            <person name="Girlanda M."/>
            <person name="Hayes R.D."/>
            <person name="Keri Z."/>
            <person name="LaButti K."/>
            <person name="Lipzen A."/>
            <person name="Lombard V."/>
            <person name="Magnuson J."/>
            <person name="Maillard F."/>
            <person name="Murat C."/>
            <person name="Nolan M."/>
            <person name="Ohm R.A."/>
            <person name="Pangilinan J."/>
            <person name="Pereira M.F."/>
            <person name="Perotto S."/>
            <person name="Peter M."/>
            <person name="Pfister S."/>
            <person name="Riley R."/>
            <person name="Sitrit Y."/>
            <person name="Stielow J.B."/>
            <person name="Szollosi G."/>
            <person name="Zifcakova L."/>
            <person name="Stursova M."/>
            <person name="Spatafora J.W."/>
            <person name="Tedersoo L."/>
            <person name="Vaario L.M."/>
            <person name="Yamada A."/>
            <person name="Yan M."/>
            <person name="Wang P."/>
            <person name="Xu J."/>
            <person name="Bruns T."/>
            <person name="Baldrian P."/>
            <person name="Vilgalys R."/>
            <person name="Dunand C."/>
            <person name="Henrissat B."/>
            <person name="Grigoriev I.V."/>
            <person name="Hibbett D."/>
            <person name="Nagy L.G."/>
            <person name="Martin F.M."/>
        </authorList>
    </citation>
    <scope>NUCLEOTIDE SEQUENCE</scope>
    <source>
        <strain evidence="2">BED1</strain>
    </source>
</reference>
<keyword evidence="3" id="KW-1185">Reference proteome</keyword>
<proteinExistence type="predicted"/>
<gene>
    <name evidence="2" type="ORF">L210DRAFT_3515672</name>
</gene>
<evidence type="ECO:0000313" key="2">
    <source>
        <dbReference type="EMBL" id="KAF8452002.1"/>
    </source>
</evidence>
<accession>A0AAD4GLT8</accession>
<protein>
    <submittedName>
        <fullName evidence="2">Uncharacterized protein</fullName>
    </submittedName>
</protein>
<evidence type="ECO:0000313" key="3">
    <source>
        <dbReference type="Proteomes" id="UP001194468"/>
    </source>
</evidence>
<feature type="compositionally biased region" description="Polar residues" evidence="1">
    <location>
        <begin position="1"/>
        <end position="12"/>
    </location>
</feature>
<feature type="region of interest" description="Disordered" evidence="1">
    <location>
        <begin position="1"/>
        <end position="75"/>
    </location>
</feature>
<organism evidence="2 3">
    <name type="scientific">Boletus edulis BED1</name>
    <dbReference type="NCBI Taxonomy" id="1328754"/>
    <lineage>
        <taxon>Eukaryota</taxon>
        <taxon>Fungi</taxon>
        <taxon>Dikarya</taxon>
        <taxon>Basidiomycota</taxon>
        <taxon>Agaricomycotina</taxon>
        <taxon>Agaricomycetes</taxon>
        <taxon>Agaricomycetidae</taxon>
        <taxon>Boletales</taxon>
        <taxon>Boletineae</taxon>
        <taxon>Boletaceae</taxon>
        <taxon>Boletoideae</taxon>
        <taxon>Boletus</taxon>
    </lineage>
</organism>